<dbReference type="PIRSF" id="PIRSF016702">
    <property type="entry name" value="DNA_bp_PD1"/>
    <property type="match status" value="1"/>
</dbReference>
<feature type="domain" description="PPC" evidence="1">
    <location>
        <begin position="11"/>
        <end position="151"/>
    </location>
</feature>
<dbReference type="RefSeq" id="WP_307400561.1">
    <property type="nucleotide sequence ID" value="NZ_JAUSUX010000006.1"/>
</dbReference>
<keyword evidence="3" id="KW-1185">Reference proteome</keyword>
<gene>
    <name evidence="2" type="ORF">J2Z49_001104</name>
</gene>
<evidence type="ECO:0000313" key="2">
    <source>
        <dbReference type="EMBL" id="MDQ0285999.1"/>
    </source>
</evidence>
<organism evidence="2 3">
    <name type="scientific">Desulfofundulus luciae</name>
    <dbReference type="NCBI Taxonomy" id="74702"/>
    <lineage>
        <taxon>Bacteria</taxon>
        <taxon>Bacillati</taxon>
        <taxon>Bacillota</taxon>
        <taxon>Clostridia</taxon>
        <taxon>Eubacteriales</taxon>
        <taxon>Peptococcaceae</taxon>
        <taxon>Desulfofundulus</taxon>
    </lineage>
</organism>
<name>A0ABU0B146_9FIRM</name>
<protein>
    <submittedName>
        <fullName evidence="2">DNA-binding protein with PD1-like motif</fullName>
    </submittedName>
</protein>
<comment type="caution">
    <text evidence="2">The sequence shown here is derived from an EMBL/GenBank/DDBJ whole genome shotgun (WGS) entry which is preliminary data.</text>
</comment>
<evidence type="ECO:0000259" key="1">
    <source>
        <dbReference type="PROSITE" id="PS51742"/>
    </source>
</evidence>
<reference evidence="2 3" key="1">
    <citation type="submission" date="2023-07" db="EMBL/GenBank/DDBJ databases">
        <title>Genomic Encyclopedia of Type Strains, Phase IV (KMG-IV): sequencing the most valuable type-strain genomes for metagenomic binning, comparative biology and taxonomic classification.</title>
        <authorList>
            <person name="Goeker M."/>
        </authorList>
    </citation>
    <scope>NUCLEOTIDE SEQUENCE [LARGE SCALE GENOMIC DNA]</scope>
    <source>
        <strain evidence="2 3">DSM 12396</strain>
    </source>
</reference>
<dbReference type="PANTHER" id="PTHR34988:SF1">
    <property type="entry name" value="DNA-BINDING PROTEIN"/>
    <property type="match status" value="1"/>
</dbReference>
<evidence type="ECO:0000313" key="3">
    <source>
        <dbReference type="Proteomes" id="UP001225644"/>
    </source>
</evidence>
<dbReference type="InterPro" id="IPR005175">
    <property type="entry name" value="PPC_dom"/>
</dbReference>
<dbReference type="PROSITE" id="PS51742">
    <property type="entry name" value="PPC"/>
    <property type="match status" value="1"/>
</dbReference>
<dbReference type="Proteomes" id="UP001225644">
    <property type="component" value="Unassembled WGS sequence"/>
</dbReference>
<dbReference type="CDD" id="cd11378">
    <property type="entry name" value="DUF296"/>
    <property type="match status" value="1"/>
</dbReference>
<accession>A0ABU0B146</accession>
<dbReference type="SUPFAM" id="SSF117856">
    <property type="entry name" value="AF0104/ALDC/Ptd012-like"/>
    <property type="match status" value="1"/>
</dbReference>
<sequence length="153" mass="17273">MVRIYMLARPVSRGRMIMGRLNKGADLLASLTQLCVNENIQLGVVRAIGAVTRARVGFYHQDRRTYTYLEFDNPHEIISLEGNISLKDGQPFVHAHIAMIAEDGRMVGGHLAEGTEIFACEYVITELLHEYDRNFERVFDEATGLYLWPGSGD</sequence>
<dbReference type="InterPro" id="IPR025707">
    <property type="entry name" value="DNA_bp_PD1"/>
</dbReference>
<dbReference type="EMBL" id="JAUSUX010000006">
    <property type="protein sequence ID" value="MDQ0285999.1"/>
    <property type="molecule type" value="Genomic_DNA"/>
</dbReference>
<dbReference type="PANTHER" id="PTHR34988">
    <property type="entry name" value="PROTEIN, PUTATIVE-RELATED"/>
    <property type="match status" value="1"/>
</dbReference>
<dbReference type="Pfam" id="PF03479">
    <property type="entry name" value="PCC"/>
    <property type="match status" value="1"/>
</dbReference>
<dbReference type="Gene3D" id="3.30.1330.80">
    <property type="entry name" value="Hypothetical protein, similar to alpha- acetolactate decarboxylase, domain 2"/>
    <property type="match status" value="1"/>
</dbReference>
<proteinExistence type="predicted"/>